<dbReference type="AlphaFoldDB" id="F3KID4"/>
<organism evidence="1">
    <name type="scientific">Candidatus Nitrosarchaeum limnium SFB1</name>
    <dbReference type="NCBI Taxonomy" id="886738"/>
    <lineage>
        <taxon>Archaea</taxon>
        <taxon>Nitrososphaerota</taxon>
        <taxon>Nitrososphaeria</taxon>
        <taxon>Nitrosopumilales</taxon>
        <taxon>Nitrosopumilaceae</taxon>
        <taxon>Nitrosarchaeum</taxon>
    </lineage>
</organism>
<reference evidence="1" key="1">
    <citation type="journal article" date="2011" name="PLoS ONE">
        <title>Genome of a low-salinity ammonia-oxidizing archaeon determined by single-cell and metagenomic analysis.</title>
        <authorList>
            <person name="Blainey P.C."/>
            <person name="Mosier A.C."/>
            <person name="Potanina A."/>
            <person name="Francis C.A."/>
            <person name="Quake S.R."/>
        </authorList>
    </citation>
    <scope>NUCLEOTIDE SEQUENCE [LARGE SCALE GENOMIC DNA]</scope>
    <source>
        <strain evidence="1">SFB1</strain>
    </source>
</reference>
<gene>
    <name evidence="1" type="ORF">Nlim_0229</name>
</gene>
<name>F3KID4_9ARCH</name>
<sequence length="61" mass="7043">MTKSFKCSDIGMKCDWTTRAFNMVDLMSKIARHVDEKHNISALSNDLKLKIDKVTKEELAR</sequence>
<dbReference type="HOGENOM" id="CLU_200908_0_0_2"/>
<evidence type="ECO:0000313" key="1">
    <source>
        <dbReference type="EMBL" id="EGG42919.1"/>
    </source>
</evidence>
<protein>
    <recommendedName>
        <fullName evidence="2">Small metal-binding protein</fullName>
    </recommendedName>
</protein>
<dbReference type="InterPro" id="IPR009409">
    <property type="entry name" value="DUF1059"/>
</dbReference>
<comment type="caution">
    <text evidence="1">The sequence shown here is derived from an EMBL/GenBank/DDBJ whole genome shotgun (WGS) entry which is preliminary data.</text>
</comment>
<accession>F3KID4</accession>
<dbReference type="Pfam" id="PF06348">
    <property type="entry name" value="DUF1059"/>
    <property type="match status" value="1"/>
</dbReference>
<dbReference type="STRING" id="886738.Nlim_0229"/>
<dbReference type="EMBL" id="AEGP01000018">
    <property type="protein sequence ID" value="EGG42919.1"/>
    <property type="molecule type" value="Genomic_DNA"/>
</dbReference>
<evidence type="ECO:0008006" key="2">
    <source>
        <dbReference type="Google" id="ProtNLM"/>
    </source>
</evidence>
<proteinExistence type="predicted"/>
<dbReference type="Proteomes" id="UP000004348">
    <property type="component" value="Chromosome"/>
</dbReference>